<accession>A0A1I7LPK1</accession>
<keyword evidence="4" id="KW-1185">Reference proteome</keyword>
<name>A0A1I7LPK1_9BURK</name>
<dbReference type="RefSeq" id="WP_093558783.1">
    <property type="nucleotide sequence ID" value="NZ_FPBO01000034.1"/>
</dbReference>
<protein>
    <submittedName>
        <fullName evidence="3">3-(3-hydroxy-phenyl)propionate hydroxylase</fullName>
    </submittedName>
</protein>
<evidence type="ECO:0000313" key="3">
    <source>
        <dbReference type="EMBL" id="SFV11490.1"/>
    </source>
</evidence>
<dbReference type="EMBL" id="FPBO01000034">
    <property type="protein sequence ID" value="SFV11490.1"/>
    <property type="molecule type" value="Genomic_DNA"/>
</dbReference>
<dbReference type="GO" id="GO:0071949">
    <property type="term" value="F:FAD binding"/>
    <property type="evidence" value="ECO:0007669"/>
    <property type="project" value="InterPro"/>
</dbReference>
<keyword evidence="1" id="KW-0560">Oxidoreductase</keyword>
<proteinExistence type="predicted"/>
<dbReference type="NCBIfam" id="NF004829">
    <property type="entry name" value="PRK06183.1-3"/>
    <property type="match status" value="1"/>
</dbReference>
<dbReference type="InterPro" id="IPR050631">
    <property type="entry name" value="PheA/TfdB_FAD_monoxygenase"/>
</dbReference>
<dbReference type="AlphaFoldDB" id="A0A1I7LPK1"/>
<dbReference type="PANTHER" id="PTHR43476:SF3">
    <property type="entry name" value="FAD-BINDING MONOOXYGENASE"/>
    <property type="match status" value="1"/>
</dbReference>
<dbReference type="OrthoDB" id="3443359at2"/>
<gene>
    <name evidence="3" type="ORF">SAMN05216552_103420</name>
</gene>
<feature type="domain" description="FAD-binding" evidence="2">
    <location>
        <begin position="3"/>
        <end position="342"/>
    </location>
</feature>
<dbReference type="Pfam" id="PF01494">
    <property type="entry name" value="FAD_binding_3"/>
    <property type="match status" value="1"/>
</dbReference>
<evidence type="ECO:0000313" key="4">
    <source>
        <dbReference type="Proteomes" id="UP000199391"/>
    </source>
</evidence>
<organism evidence="3 4">
    <name type="scientific">Pseudoduganella namucuonensis</name>
    <dbReference type="NCBI Taxonomy" id="1035707"/>
    <lineage>
        <taxon>Bacteria</taxon>
        <taxon>Pseudomonadati</taxon>
        <taxon>Pseudomonadota</taxon>
        <taxon>Betaproteobacteria</taxon>
        <taxon>Burkholderiales</taxon>
        <taxon>Oxalobacteraceae</taxon>
        <taxon>Telluria group</taxon>
        <taxon>Pseudoduganella</taxon>
    </lineage>
</organism>
<dbReference type="Gene3D" id="3.50.50.60">
    <property type="entry name" value="FAD/NAD(P)-binding domain"/>
    <property type="match status" value="1"/>
</dbReference>
<sequence>MEFDVMIVGAGPVGAVAANLAGMWGLRTLVVDKLLDVYDKPRAFGLDHEVMRVFDNVGIAGRIAGHVMPYRTSEYHGAGGRVIKRIAPASEPYPLGWAPNYVFSQPAVEGALRARLGERPGVRLELGTEALSVTALDDGYAVRLRDRNGAEREVRGRYVLACDGGTSSLRGKLGLEMEDLKFDEPWMVVDVIVSQEALDKLPATNIQYCETERPCTYVVGPGRHRRWEFMINPDETPAGIAQPEAVGKLLSRWLAPGEYEIWRASSYRFHALILKSWREGGQFFLGDAAHMTPPFMAQGMCQGIRDASNLVWKLAMVHRGLASPALLDSYQEERLPHVRQTTLVTKEFGQVICERDPARAEARDQAMLAEMARASGPTVRQSLIPGLSGGFLAPLDSVGARGALFPQPMVSDHSGRGGLLDSFTGLAFRVVVAAGVDLAPFEAAVRASPVLAGLPLAFVRLRGEGVREAAGLHDYQEQGPLLRDWMAGRQCRVVVVRPDHYVFGTAATEAEGLQLLNALREKLAGHDGQGVAADHGLNMA</sequence>
<dbReference type="InterPro" id="IPR002938">
    <property type="entry name" value="FAD-bd"/>
</dbReference>
<dbReference type="Proteomes" id="UP000199391">
    <property type="component" value="Unassembled WGS sequence"/>
</dbReference>
<evidence type="ECO:0000256" key="1">
    <source>
        <dbReference type="ARBA" id="ARBA00023002"/>
    </source>
</evidence>
<dbReference type="SUPFAM" id="SSF51905">
    <property type="entry name" value="FAD/NAD(P)-binding domain"/>
    <property type="match status" value="1"/>
</dbReference>
<dbReference type="GO" id="GO:0019622">
    <property type="term" value="P:3-(3-hydroxy)phenylpropionate catabolic process"/>
    <property type="evidence" value="ECO:0007669"/>
    <property type="project" value="TreeGrafter"/>
</dbReference>
<reference evidence="4" key="1">
    <citation type="submission" date="2016-10" db="EMBL/GenBank/DDBJ databases">
        <authorList>
            <person name="Varghese N."/>
            <person name="Submissions S."/>
        </authorList>
    </citation>
    <scope>NUCLEOTIDE SEQUENCE [LARGE SCALE GENOMIC DNA]</scope>
    <source>
        <strain evidence="4">CGMCC 1.11014</strain>
    </source>
</reference>
<dbReference type="PANTHER" id="PTHR43476">
    <property type="entry name" value="3-(3-HYDROXY-PHENYL)PROPIONATE/3-HYDROXYCINNAMIC ACID HYDROXYLASE"/>
    <property type="match status" value="1"/>
</dbReference>
<dbReference type="GO" id="GO:0008688">
    <property type="term" value="F:3-(3-hydroxyphenyl)propionate hydroxylase activity"/>
    <property type="evidence" value="ECO:0007669"/>
    <property type="project" value="TreeGrafter"/>
</dbReference>
<evidence type="ECO:0000259" key="2">
    <source>
        <dbReference type="Pfam" id="PF01494"/>
    </source>
</evidence>
<dbReference type="Gene3D" id="3.30.70.2450">
    <property type="match status" value="1"/>
</dbReference>
<dbReference type="InterPro" id="IPR036188">
    <property type="entry name" value="FAD/NAD-bd_sf"/>
</dbReference>
<dbReference type="PRINTS" id="PR00420">
    <property type="entry name" value="RNGMNOXGNASE"/>
</dbReference>
<dbReference type="STRING" id="1035707.SAMN05216552_103420"/>